<dbReference type="PANTHER" id="PTHR30146:SF109">
    <property type="entry name" value="HTH-TYPE TRANSCRIPTIONAL REGULATOR GALS"/>
    <property type="match status" value="1"/>
</dbReference>
<dbReference type="OrthoDB" id="2029945at2"/>
<dbReference type="EMBL" id="FOGJ01000021">
    <property type="protein sequence ID" value="SES16018.1"/>
    <property type="molecule type" value="Genomic_DNA"/>
</dbReference>
<evidence type="ECO:0000256" key="1">
    <source>
        <dbReference type="ARBA" id="ARBA00023015"/>
    </source>
</evidence>
<dbReference type="Proteomes" id="UP000182584">
    <property type="component" value="Unassembled WGS sequence"/>
</dbReference>
<dbReference type="SUPFAM" id="SSF47413">
    <property type="entry name" value="lambda repressor-like DNA-binding domains"/>
    <property type="match status" value="1"/>
</dbReference>
<dbReference type="InterPro" id="IPR010982">
    <property type="entry name" value="Lambda_DNA-bd_dom_sf"/>
</dbReference>
<dbReference type="SMART" id="SM00354">
    <property type="entry name" value="HTH_LACI"/>
    <property type="match status" value="1"/>
</dbReference>
<dbReference type="InterPro" id="IPR046335">
    <property type="entry name" value="LacI/GalR-like_sensor"/>
</dbReference>
<name>A0A1H9V362_BUTFI</name>
<dbReference type="InterPro" id="IPR028082">
    <property type="entry name" value="Peripla_BP_I"/>
</dbReference>
<gene>
    <name evidence="5" type="ORF">SAMN04487884_1218</name>
</gene>
<dbReference type="Pfam" id="PF00356">
    <property type="entry name" value="LacI"/>
    <property type="match status" value="1"/>
</dbReference>
<dbReference type="GO" id="GO:0000976">
    <property type="term" value="F:transcription cis-regulatory region binding"/>
    <property type="evidence" value="ECO:0007669"/>
    <property type="project" value="TreeGrafter"/>
</dbReference>
<dbReference type="PANTHER" id="PTHR30146">
    <property type="entry name" value="LACI-RELATED TRANSCRIPTIONAL REPRESSOR"/>
    <property type="match status" value="1"/>
</dbReference>
<dbReference type="AlphaFoldDB" id="A0A1H9V362"/>
<organism evidence="5 6">
    <name type="scientific">Butyrivibrio fibrisolvens</name>
    <dbReference type="NCBI Taxonomy" id="831"/>
    <lineage>
        <taxon>Bacteria</taxon>
        <taxon>Bacillati</taxon>
        <taxon>Bacillota</taxon>
        <taxon>Clostridia</taxon>
        <taxon>Lachnospirales</taxon>
        <taxon>Lachnospiraceae</taxon>
        <taxon>Butyrivibrio</taxon>
    </lineage>
</organism>
<reference evidence="5 6" key="1">
    <citation type="submission" date="2016-10" db="EMBL/GenBank/DDBJ databases">
        <authorList>
            <person name="de Groot N.N."/>
        </authorList>
    </citation>
    <scope>NUCLEOTIDE SEQUENCE [LARGE SCALE GENOMIC DNA]</scope>
    <source>
        <strain evidence="5 6">AR40</strain>
    </source>
</reference>
<proteinExistence type="predicted"/>
<feature type="domain" description="HTH lacI-type" evidence="4">
    <location>
        <begin position="2"/>
        <end position="59"/>
    </location>
</feature>
<dbReference type="PROSITE" id="PS50932">
    <property type="entry name" value="HTH_LACI_2"/>
    <property type="match status" value="1"/>
</dbReference>
<protein>
    <submittedName>
        <fullName evidence="5">Transcriptional regulator, LacI family</fullName>
    </submittedName>
</protein>
<dbReference type="RefSeq" id="WP_074757379.1">
    <property type="nucleotide sequence ID" value="NZ_FOGJ01000021.1"/>
</dbReference>
<dbReference type="Gene3D" id="3.40.50.2300">
    <property type="match status" value="2"/>
</dbReference>
<evidence type="ECO:0000256" key="3">
    <source>
        <dbReference type="ARBA" id="ARBA00023163"/>
    </source>
</evidence>
<dbReference type="SUPFAM" id="SSF53822">
    <property type="entry name" value="Periplasmic binding protein-like I"/>
    <property type="match status" value="1"/>
</dbReference>
<dbReference type="GO" id="GO:0003700">
    <property type="term" value="F:DNA-binding transcription factor activity"/>
    <property type="evidence" value="ECO:0007669"/>
    <property type="project" value="TreeGrafter"/>
</dbReference>
<dbReference type="InterPro" id="IPR000843">
    <property type="entry name" value="HTH_LacI"/>
</dbReference>
<keyword evidence="3" id="KW-0804">Transcription</keyword>
<keyword evidence="2" id="KW-0238">DNA-binding</keyword>
<accession>A0A1H9V362</accession>
<dbReference type="CDD" id="cd01392">
    <property type="entry name" value="HTH_LacI"/>
    <property type="match status" value="1"/>
</dbReference>
<dbReference type="Gene3D" id="1.10.260.40">
    <property type="entry name" value="lambda repressor-like DNA-binding domains"/>
    <property type="match status" value="1"/>
</dbReference>
<evidence type="ECO:0000313" key="5">
    <source>
        <dbReference type="EMBL" id="SES16018.1"/>
    </source>
</evidence>
<evidence type="ECO:0000259" key="4">
    <source>
        <dbReference type="PROSITE" id="PS50932"/>
    </source>
</evidence>
<evidence type="ECO:0000313" key="6">
    <source>
        <dbReference type="Proteomes" id="UP000182584"/>
    </source>
</evidence>
<evidence type="ECO:0000256" key="2">
    <source>
        <dbReference type="ARBA" id="ARBA00023125"/>
    </source>
</evidence>
<dbReference type="Pfam" id="PF13377">
    <property type="entry name" value="Peripla_BP_3"/>
    <property type="match status" value="1"/>
</dbReference>
<keyword evidence="1" id="KW-0805">Transcription regulation</keyword>
<sequence length="341" mass="38290">MTTIKDIAKYTGFSASTVSIVLRGLGEKRNISKETQKKINDTAMKLGYTPNMQSKLLRSNLPNMHIITLFWDANARQYILPRFFKGLQDSLIRNGYKYELQIMPYNVGHLKDAITKRTIMGSNGFIICNASEDDMTYLENNDFPIPIVIYNRYSKKYPTINMNDYEIGSTAADVFISQDLQHPVIITSKADFNGMSIRENMFRYRFNEIGIKDVETVITDDSLIGGYKAALKIAVRINKKSQGSVPDCILCSSDNIAFGALKAFHENGIHIPDKLKLISIGNGPSEQEEFSIPSLSVVNLPMEEMADACLSRIARAISDFDLSPDSKEFKATFVARESCPE</sequence>